<dbReference type="EMBL" id="JXUO01000167">
    <property type="protein sequence ID" value="KKZ14361.1"/>
    <property type="molecule type" value="Genomic_DNA"/>
</dbReference>
<dbReference type="Pfam" id="PF01612">
    <property type="entry name" value="DNA_pol_A_exo1"/>
    <property type="match status" value="1"/>
</dbReference>
<dbReference type="AlphaFoldDB" id="A0A6N3X6P6"/>
<dbReference type="InterPro" id="IPR002562">
    <property type="entry name" value="3'-5'_exonuclease_dom"/>
</dbReference>
<dbReference type="InterPro" id="IPR012337">
    <property type="entry name" value="RNaseH-like_sf"/>
</dbReference>
<dbReference type="SMART" id="SM00474">
    <property type="entry name" value="35EXOc"/>
    <property type="match status" value="1"/>
</dbReference>
<sequence>MPSQAAQFAVFDGDLSQEWASFYSDSDALAVDTEAMGLCHGRDRLCLVQIADRKDRVCCVRIARGQTQAPRLQQVLESHHAVKVFHYARFDVAALRQGLGIAVQPIFCTKIGSRLARTYSPRHGLKDMVQELCGVELDKGAQSSDWGRVDQLTEQQLAYAANDVRFLLGAMDRLHHMLAREERLELAQRCFTCVPTFAELDRQHFGNIFDH</sequence>
<dbReference type="Proteomes" id="UP000035054">
    <property type="component" value="Unassembled WGS sequence"/>
</dbReference>
<evidence type="ECO:0000313" key="3">
    <source>
        <dbReference type="Proteomes" id="UP000035054"/>
    </source>
</evidence>
<accession>A0A6N3X6P6</accession>
<evidence type="ECO:0000259" key="1">
    <source>
        <dbReference type="SMART" id="SM00474"/>
    </source>
</evidence>
<dbReference type="PANTHER" id="PTHR43040:SF1">
    <property type="entry name" value="RIBONUCLEASE D"/>
    <property type="match status" value="1"/>
</dbReference>
<protein>
    <submittedName>
        <fullName evidence="2">Ribonuclease D</fullName>
    </submittedName>
</protein>
<dbReference type="CDD" id="cd06142">
    <property type="entry name" value="RNaseD_exo"/>
    <property type="match status" value="1"/>
</dbReference>
<dbReference type="GO" id="GO:0008408">
    <property type="term" value="F:3'-5' exonuclease activity"/>
    <property type="evidence" value="ECO:0007669"/>
    <property type="project" value="InterPro"/>
</dbReference>
<comment type="caution">
    <text evidence="2">The sequence shown here is derived from an EMBL/GenBank/DDBJ whole genome shotgun (WGS) entry which is preliminary data.</text>
</comment>
<evidence type="ECO:0000313" key="2">
    <source>
        <dbReference type="EMBL" id="KKZ14361.1"/>
    </source>
</evidence>
<dbReference type="PANTHER" id="PTHR43040">
    <property type="entry name" value="RIBONUCLEASE D"/>
    <property type="match status" value="1"/>
</dbReference>
<dbReference type="InterPro" id="IPR036397">
    <property type="entry name" value="RNaseH_sf"/>
</dbReference>
<feature type="domain" description="3'-5' exonuclease" evidence="1">
    <location>
        <begin position="7"/>
        <end position="179"/>
    </location>
</feature>
<proteinExistence type="predicted"/>
<name>A0A6N3X6P6_9SYNE</name>
<dbReference type="SUPFAM" id="SSF53098">
    <property type="entry name" value="Ribonuclease H-like"/>
    <property type="match status" value="1"/>
</dbReference>
<reference evidence="2 3" key="1">
    <citation type="submission" date="2015-01" db="EMBL/GenBank/DDBJ databases">
        <title>Lifestyle Evolution in Cyanobacterial Symbionts of Sponges.</title>
        <authorList>
            <person name="Burgsdorf I."/>
            <person name="Slaby B.M."/>
            <person name="Handley K.M."/>
            <person name="Haber M."/>
            <person name="Blom J."/>
            <person name="Marshall C.W."/>
            <person name="Gilbert J.A."/>
            <person name="Hentschel U."/>
            <person name="Steindler L."/>
        </authorList>
    </citation>
    <scope>NUCLEOTIDE SEQUENCE [LARGE SCALE GENOMIC DNA]</scope>
    <source>
        <strain evidence="2">142</strain>
    </source>
</reference>
<dbReference type="Gene3D" id="3.30.420.10">
    <property type="entry name" value="Ribonuclease H-like superfamily/Ribonuclease H"/>
    <property type="match status" value="1"/>
</dbReference>
<dbReference type="GO" id="GO:0003676">
    <property type="term" value="F:nucleic acid binding"/>
    <property type="evidence" value="ECO:0007669"/>
    <property type="project" value="InterPro"/>
</dbReference>
<organism evidence="2 3">
    <name type="scientific">Candidatus Synechococcus spongiarum 142</name>
    <dbReference type="NCBI Taxonomy" id="1608213"/>
    <lineage>
        <taxon>Bacteria</taxon>
        <taxon>Bacillati</taxon>
        <taxon>Cyanobacteriota</taxon>
        <taxon>Cyanophyceae</taxon>
        <taxon>Synechococcales</taxon>
        <taxon>Synechococcaceae</taxon>
        <taxon>Synechococcus</taxon>
    </lineage>
</organism>
<gene>
    <name evidence="2" type="ORF">TH68_04980</name>
</gene>
<dbReference type="GO" id="GO:0006139">
    <property type="term" value="P:nucleobase-containing compound metabolic process"/>
    <property type="evidence" value="ECO:0007669"/>
    <property type="project" value="InterPro"/>
</dbReference>